<sequence>MACSRNFTSVLTVLILAAVESVKLPSHWARCKNDTSLNDCLKISIQNAMRDLGKGNRTLGVQPLDPWKMKLFVYNHGSISTDLKLTARDVSVIGFKNAKVDYVRTNWETMDLQINTPKLVLFGKYGVEGRVVFVPIEGKGNFRITIDDLTSRMKFVFEKYNKKGKEFIRVKESTLVPDAKNISVRFDNLFNGNKDLGNRMNDLINRNWRFILNTLQPIGLKSMAAPVKIVVNELFSRVPASDFIIS</sequence>
<comment type="similarity">
    <text evidence="3">Belongs to the TO family.</text>
</comment>
<dbReference type="AlphaFoldDB" id="A0A8I6SKQ6"/>
<proteinExistence type="inferred from homology"/>
<protein>
    <submittedName>
        <fullName evidence="5">Uncharacterized protein</fullName>
    </submittedName>
</protein>
<dbReference type="KEGG" id="clec:112126973"/>
<dbReference type="GO" id="GO:0007623">
    <property type="term" value="P:circadian rhythm"/>
    <property type="evidence" value="ECO:0007669"/>
    <property type="project" value="UniProtKB-ARBA"/>
</dbReference>
<evidence type="ECO:0000256" key="1">
    <source>
        <dbReference type="ARBA" id="ARBA00022729"/>
    </source>
</evidence>
<dbReference type="OrthoDB" id="8190514at2759"/>
<dbReference type="GO" id="GO:0005615">
    <property type="term" value="C:extracellular space"/>
    <property type="evidence" value="ECO:0007669"/>
    <property type="project" value="TreeGrafter"/>
</dbReference>
<feature type="chain" id="PRO_5035314421" evidence="4">
    <location>
        <begin position="22"/>
        <end position="246"/>
    </location>
</feature>
<name>A0A8I6SKQ6_CIMLE</name>
<evidence type="ECO:0000313" key="6">
    <source>
        <dbReference type="Proteomes" id="UP000494040"/>
    </source>
</evidence>
<dbReference type="FunFam" id="3.15.10.30:FF:000001">
    <property type="entry name" value="Takeout-like protein 1"/>
    <property type="match status" value="1"/>
</dbReference>
<organism evidence="5 6">
    <name type="scientific">Cimex lectularius</name>
    <name type="common">Bed bug</name>
    <name type="synonym">Acanthia lectularia</name>
    <dbReference type="NCBI Taxonomy" id="79782"/>
    <lineage>
        <taxon>Eukaryota</taxon>
        <taxon>Metazoa</taxon>
        <taxon>Ecdysozoa</taxon>
        <taxon>Arthropoda</taxon>
        <taxon>Hexapoda</taxon>
        <taxon>Insecta</taxon>
        <taxon>Pterygota</taxon>
        <taxon>Neoptera</taxon>
        <taxon>Paraneoptera</taxon>
        <taxon>Hemiptera</taxon>
        <taxon>Heteroptera</taxon>
        <taxon>Panheteroptera</taxon>
        <taxon>Cimicomorpha</taxon>
        <taxon>Cimicidae</taxon>
        <taxon>Cimex</taxon>
    </lineage>
</organism>
<evidence type="ECO:0000313" key="5">
    <source>
        <dbReference type="EnsemblMetazoa" id="XP_024082874.1"/>
    </source>
</evidence>
<dbReference type="SMART" id="SM00700">
    <property type="entry name" value="JHBP"/>
    <property type="match status" value="1"/>
</dbReference>
<dbReference type="EnsemblMetazoa" id="XM_024227106.1">
    <property type="protein sequence ID" value="XP_024082874.1"/>
    <property type="gene ID" value="LOC112126973"/>
</dbReference>
<accession>A0A8I6SKQ6</accession>
<keyword evidence="2" id="KW-0090">Biological rhythms</keyword>
<dbReference type="RefSeq" id="XP_024082874.1">
    <property type="nucleotide sequence ID" value="XM_024227106.1"/>
</dbReference>
<dbReference type="PANTHER" id="PTHR11008">
    <property type="entry name" value="PROTEIN TAKEOUT-LIKE PROTEIN"/>
    <property type="match status" value="1"/>
</dbReference>
<feature type="signal peptide" evidence="4">
    <location>
        <begin position="1"/>
        <end position="21"/>
    </location>
</feature>
<keyword evidence="6" id="KW-1185">Reference proteome</keyword>
<dbReference type="Pfam" id="PF06585">
    <property type="entry name" value="JHBP"/>
    <property type="match status" value="1"/>
</dbReference>
<dbReference type="InterPro" id="IPR010562">
    <property type="entry name" value="Haemolymph_juvenile_hormone-bd"/>
</dbReference>
<keyword evidence="1 4" id="KW-0732">Signal</keyword>
<dbReference type="Proteomes" id="UP000494040">
    <property type="component" value="Unassembled WGS sequence"/>
</dbReference>
<dbReference type="InterPro" id="IPR038606">
    <property type="entry name" value="To_sf"/>
</dbReference>
<evidence type="ECO:0000256" key="2">
    <source>
        <dbReference type="ARBA" id="ARBA00023108"/>
    </source>
</evidence>
<dbReference type="OMA" id="KCLVDVQ"/>
<dbReference type="GeneID" id="112126973"/>
<evidence type="ECO:0000256" key="3">
    <source>
        <dbReference type="ARBA" id="ARBA00060902"/>
    </source>
</evidence>
<evidence type="ECO:0000256" key="4">
    <source>
        <dbReference type="SAM" id="SignalP"/>
    </source>
</evidence>
<dbReference type="PANTHER" id="PTHR11008:SF18">
    <property type="entry name" value="BCDNA.GH05536-RELATED"/>
    <property type="match status" value="1"/>
</dbReference>
<dbReference type="Gene3D" id="3.15.10.30">
    <property type="entry name" value="Haemolymph juvenile hormone binding protein"/>
    <property type="match status" value="1"/>
</dbReference>
<reference evidence="5" key="1">
    <citation type="submission" date="2022-01" db="UniProtKB">
        <authorList>
            <consortium name="EnsemblMetazoa"/>
        </authorList>
    </citation>
    <scope>IDENTIFICATION</scope>
</reference>